<dbReference type="Proteomes" id="UP000467006">
    <property type="component" value="Chromosome"/>
</dbReference>
<organism evidence="1 2">
    <name type="scientific">Mycolicibacterium duvalii</name>
    <dbReference type="NCBI Taxonomy" id="39688"/>
    <lineage>
        <taxon>Bacteria</taxon>
        <taxon>Bacillati</taxon>
        <taxon>Actinomycetota</taxon>
        <taxon>Actinomycetes</taxon>
        <taxon>Mycobacteriales</taxon>
        <taxon>Mycobacteriaceae</taxon>
        <taxon>Mycolicibacterium</taxon>
    </lineage>
</organism>
<evidence type="ECO:0000313" key="2">
    <source>
        <dbReference type="Proteomes" id="UP000467006"/>
    </source>
</evidence>
<reference evidence="1 2" key="1">
    <citation type="journal article" date="2019" name="Emerg. Microbes Infect.">
        <title>Comprehensive subspecies identification of 175 nontuberculous mycobacteria species based on 7547 genomic profiles.</title>
        <authorList>
            <person name="Matsumoto Y."/>
            <person name="Kinjo T."/>
            <person name="Motooka D."/>
            <person name="Nabeya D."/>
            <person name="Jung N."/>
            <person name="Uechi K."/>
            <person name="Horii T."/>
            <person name="Iida T."/>
            <person name="Fujita J."/>
            <person name="Nakamura S."/>
        </authorList>
    </citation>
    <scope>NUCLEOTIDE SEQUENCE [LARGE SCALE GENOMIC DNA]</scope>
    <source>
        <strain evidence="1 2">JCM 6396</strain>
    </source>
</reference>
<sequence>MKRADIAATAGQLRLILYAIERGELDATATERARLEGAAAALEAMADGKT</sequence>
<dbReference type="EMBL" id="AP022563">
    <property type="protein sequence ID" value="BBX15231.1"/>
    <property type="molecule type" value="Genomic_DNA"/>
</dbReference>
<evidence type="ECO:0000313" key="1">
    <source>
        <dbReference type="EMBL" id="BBX15231.1"/>
    </source>
</evidence>
<protein>
    <submittedName>
        <fullName evidence="1">Uncharacterized protein</fullName>
    </submittedName>
</protein>
<dbReference type="RefSeq" id="WP_165776268.1">
    <property type="nucleotide sequence ID" value="NZ_AP022563.1"/>
</dbReference>
<gene>
    <name evidence="1" type="ORF">MDUV_00910</name>
</gene>
<dbReference type="KEGG" id="mdu:MDUV_00910"/>
<dbReference type="AlphaFoldDB" id="A0A7I7JVG3"/>
<keyword evidence="2" id="KW-1185">Reference proteome</keyword>
<proteinExistence type="predicted"/>
<name>A0A7I7JVG3_9MYCO</name>
<accession>A0A7I7JVG3</accession>